<comment type="caution">
    <text evidence="3">The sequence shown here is derived from an EMBL/GenBank/DDBJ whole genome shotgun (WGS) entry which is preliminary data.</text>
</comment>
<sequence>MLFLFTPTPSWDLLSIAYFLCVVQSTTAWPGNYGGTAMSNGGLASMSAMGGGMGMGMGNGMAGAMSSAMTGGLNGGMNSFANDLAVPSEFGGSMFGSGGMNPAASTNFQNGFPTNPYRSAAANIGSICYCDVRVNKMGTPGDLLFKLHYPTINAETCQMAIQQCMLSCKNQAQRQLTGNVLFEEGGLENLAPDKEVTVGTVLCKEHNKQIAPPGVIASVFAKPDACGRASPVYDLTGEESRLCCTMIAHPYVLKEQILVFSPECIAGVAPAAAPGTAAATPAGSPAPAPGGAPAAVPAQAPEPAPMASAFNPSIQSMPQFRQFDPMNAMMLGAFG</sequence>
<keyword evidence="2" id="KW-0732">Signal</keyword>
<dbReference type="AlphaFoldDB" id="A0A1D1UI57"/>
<keyword evidence="4" id="KW-1185">Reference proteome</keyword>
<feature type="chain" id="PRO_5008897237" evidence="2">
    <location>
        <begin position="29"/>
        <end position="335"/>
    </location>
</feature>
<accession>A0A1D1UI57</accession>
<dbReference type="EMBL" id="BDGG01000001">
    <property type="protein sequence ID" value="GAU89414.1"/>
    <property type="molecule type" value="Genomic_DNA"/>
</dbReference>
<evidence type="ECO:0000313" key="4">
    <source>
        <dbReference type="Proteomes" id="UP000186922"/>
    </source>
</evidence>
<dbReference type="Proteomes" id="UP000186922">
    <property type="component" value="Unassembled WGS sequence"/>
</dbReference>
<feature type="compositionally biased region" description="Low complexity" evidence="1">
    <location>
        <begin position="291"/>
        <end position="300"/>
    </location>
</feature>
<gene>
    <name evidence="3" type="primary">RvY_01965-1</name>
    <name evidence="3" type="synonym">RvY_01965.1</name>
    <name evidence="3" type="ORF">RvY_01965</name>
</gene>
<dbReference type="OrthoDB" id="10462893at2759"/>
<evidence type="ECO:0000256" key="2">
    <source>
        <dbReference type="SAM" id="SignalP"/>
    </source>
</evidence>
<protein>
    <submittedName>
        <fullName evidence="3">Uncharacterized protein</fullName>
    </submittedName>
</protein>
<feature type="region of interest" description="Disordered" evidence="1">
    <location>
        <begin position="276"/>
        <end position="300"/>
    </location>
</feature>
<name>A0A1D1UI57_RAMVA</name>
<evidence type="ECO:0000256" key="1">
    <source>
        <dbReference type="SAM" id="MobiDB-lite"/>
    </source>
</evidence>
<feature type="signal peptide" evidence="2">
    <location>
        <begin position="1"/>
        <end position="28"/>
    </location>
</feature>
<reference evidence="3 4" key="1">
    <citation type="journal article" date="2016" name="Nat. Commun.">
        <title>Extremotolerant tardigrade genome and improved radiotolerance of human cultured cells by tardigrade-unique protein.</title>
        <authorList>
            <person name="Hashimoto T."/>
            <person name="Horikawa D.D."/>
            <person name="Saito Y."/>
            <person name="Kuwahara H."/>
            <person name="Kozuka-Hata H."/>
            <person name="Shin-I T."/>
            <person name="Minakuchi Y."/>
            <person name="Ohishi K."/>
            <person name="Motoyama A."/>
            <person name="Aizu T."/>
            <person name="Enomoto A."/>
            <person name="Kondo K."/>
            <person name="Tanaka S."/>
            <person name="Hara Y."/>
            <person name="Koshikawa S."/>
            <person name="Sagara H."/>
            <person name="Miura T."/>
            <person name="Yokobori S."/>
            <person name="Miyagawa K."/>
            <person name="Suzuki Y."/>
            <person name="Kubo T."/>
            <person name="Oyama M."/>
            <person name="Kohara Y."/>
            <person name="Fujiyama A."/>
            <person name="Arakawa K."/>
            <person name="Katayama T."/>
            <person name="Toyoda A."/>
            <person name="Kunieda T."/>
        </authorList>
    </citation>
    <scope>NUCLEOTIDE SEQUENCE [LARGE SCALE GENOMIC DNA]</scope>
    <source>
        <strain evidence="3 4">YOKOZUNA-1</strain>
    </source>
</reference>
<proteinExistence type="predicted"/>
<evidence type="ECO:0000313" key="3">
    <source>
        <dbReference type="EMBL" id="GAU89414.1"/>
    </source>
</evidence>
<organism evidence="3 4">
    <name type="scientific">Ramazzottius varieornatus</name>
    <name type="common">Water bear</name>
    <name type="synonym">Tardigrade</name>
    <dbReference type="NCBI Taxonomy" id="947166"/>
    <lineage>
        <taxon>Eukaryota</taxon>
        <taxon>Metazoa</taxon>
        <taxon>Ecdysozoa</taxon>
        <taxon>Tardigrada</taxon>
        <taxon>Eutardigrada</taxon>
        <taxon>Parachela</taxon>
        <taxon>Hypsibioidea</taxon>
        <taxon>Ramazzottiidae</taxon>
        <taxon>Ramazzottius</taxon>
    </lineage>
</organism>